<evidence type="ECO:0000313" key="3">
    <source>
        <dbReference type="Proteomes" id="UP000595254"/>
    </source>
</evidence>
<evidence type="ECO:0000256" key="1">
    <source>
        <dbReference type="SAM" id="Phobius"/>
    </source>
</evidence>
<organism evidence="2 3">
    <name type="scientific">Peribacillus psychrosaccharolyticus</name>
    <name type="common">Bacillus psychrosaccharolyticus</name>
    <dbReference type="NCBI Taxonomy" id="1407"/>
    <lineage>
        <taxon>Bacteria</taxon>
        <taxon>Bacillati</taxon>
        <taxon>Bacillota</taxon>
        <taxon>Bacilli</taxon>
        <taxon>Bacillales</taxon>
        <taxon>Bacillaceae</taxon>
        <taxon>Peribacillus</taxon>
    </lineage>
</organism>
<dbReference type="RefSeq" id="WP_161629136.1">
    <property type="nucleotide sequence ID" value="NZ_CP068053.1"/>
</dbReference>
<dbReference type="AlphaFoldDB" id="A0A974NLD7"/>
<evidence type="ECO:0000313" key="2">
    <source>
        <dbReference type="EMBL" id="QQT00047.1"/>
    </source>
</evidence>
<gene>
    <name evidence="2" type="ORF">I6J18_21110</name>
</gene>
<keyword evidence="3" id="KW-1185">Reference proteome</keyword>
<dbReference type="Proteomes" id="UP000595254">
    <property type="component" value="Chromosome"/>
</dbReference>
<dbReference type="EMBL" id="CP068053">
    <property type="protein sequence ID" value="QQT00047.1"/>
    <property type="molecule type" value="Genomic_DNA"/>
</dbReference>
<name>A0A974NLD7_PERPY</name>
<protein>
    <submittedName>
        <fullName evidence="2">Uncharacterized protein</fullName>
    </submittedName>
</protein>
<feature type="transmembrane region" description="Helical" evidence="1">
    <location>
        <begin position="6"/>
        <end position="27"/>
    </location>
</feature>
<accession>A0A974NLD7</accession>
<keyword evidence="1" id="KW-1133">Transmembrane helix</keyword>
<reference evidence="2 3" key="1">
    <citation type="submission" date="2021-01" db="EMBL/GenBank/DDBJ databases">
        <title>FDA dAtabase for Regulatory Grade micrObial Sequences (FDA-ARGOS): Supporting development and validation of Infectious Disease Dx tests.</title>
        <authorList>
            <person name="Nelson B."/>
            <person name="Plummer A."/>
            <person name="Tallon L."/>
            <person name="Sadzewicz L."/>
            <person name="Zhao X."/>
            <person name="Boylan J."/>
            <person name="Ott S."/>
            <person name="Bowen H."/>
            <person name="Vavikolanu K."/>
            <person name="Mehta A."/>
            <person name="Aluvathingal J."/>
            <person name="Nadendla S."/>
            <person name="Myers T."/>
            <person name="Yan Y."/>
            <person name="Sichtig H."/>
        </authorList>
    </citation>
    <scope>NUCLEOTIDE SEQUENCE [LARGE SCALE GENOMIC DNA]</scope>
    <source>
        <strain evidence="2 3">FDAARGOS_1161</strain>
    </source>
</reference>
<proteinExistence type="predicted"/>
<keyword evidence="1" id="KW-0812">Transmembrane</keyword>
<sequence length="58" mass="6804">MQVVWLAVVFFLLMILFETSISFWLNFGSVKNITEEKKVRSKEKHGLFKGKLQKKDVS</sequence>
<dbReference type="KEGG" id="ppsr:I6J18_21110"/>
<keyword evidence="1" id="KW-0472">Membrane</keyword>